<feature type="domain" description="EGF-like" evidence="4">
    <location>
        <begin position="212"/>
        <end position="264"/>
    </location>
</feature>
<feature type="domain" description="EGF-like" evidence="4">
    <location>
        <begin position="567"/>
        <end position="602"/>
    </location>
</feature>
<reference evidence="6" key="1">
    <citation type="submission" date="2025-08" db="UniProtKB">
        <authorList>
            <consortium name="RefSeq"/>
        </authorList>
    </citation>
    <scope>IDENTIFICATION</scope>
</reference>
<feature type="domain" description="EGF-like" evidence="4">
    <location>
        <begin position="527"/>
        <end position="566"/>
    </location>
</feature>
<feature type="domain" description="EGF-like" evidence="4">
    <location>
        <begin position="620"/>
        <end position="663"/>
    </location>
</feature>
<feature type="compositionally biased region" description="Polar residues" evidence="2">
    <location>
        <begin position="690"/>
        <end position="699"/>
    </location>
</feature>
<evidence type="ECO:0000313" key="6">
    <source>
        <dbReference type="RefSeq" id="XP_031563096.1"/>
    </source>
</evidence>
<feature type="domain" description="EGF-like" evidence="4">
    <location>
        <begin position="86"/>
        <end position="121"/>
    </location>
</feature>
<accession>A0A6P8I706</accession>
<keyword evidence="3" id="KW-0732">Signal</keyword>
<dbReference type="InterPro" id="IPR006212">
    <property type="entry name" value="Furin_repeat"/>
</dbReference>
<keyword evidence="5" id="KW-1185">Reference proteome</keyword>
<gene>
    <name evidence="6" type="primary">LOC116298703</name>
</gene>
<feature type="domain" description="EGF-like" evidence="4">
    <location>
        <begin position="278"/>
        <end position="330"/>
    </location>
</feature>
<dbReference type="SMART" id="SM00181">
    <property type="entry name" value="EGF"/>
    <property type="match status" value="9"/>
</dbReference>
<dbReference type="InParanoid" id="A0A6P8I706"/>
<evidence type="ECO:0000256" key="1">
    <source>
        <dbReference type="ARBA" id="ARBA00006373"/>
    </source>
</evidence>
<proteinExistence type="inferred from homology"/>
<comment type="similarity">
    <text evidence="1">Belongs to the EGF domain peptide family.</text>
</comment>
<dbReference type="PANTHER" id="PTHR23275:SF100">
    <property type="entry name" value="EGF-LIKE DOMAIN-CONTAINING PROTEIN"/>
    <property type="match status" value="1"/>
</dbReference>
<feature type="domain" description="EGF-like" evidence="4">
    <location>
        <begin position="411"/>
        <end position="464"/>
    </location>
</feature>
<dbReference type="InterPro" id="IPR052798">
    <property type="entry name" value="Giardia_VSA"/>
</dbReference>
<dbReference type="GeneID" id="116298703"/>
<sequence>MSKTLIFFLALSLIVVVAQCKHGGSYNNDWDDDGSASFDDDDDDWDDSGSGWSFNRKKDFIFPRRHHVKHQFRHWNNNRQVIHLKNCYISNCMKCRNYNCWHCMPGFRLKRQPFALGKRCVPDCPFGKRDANGTCQNNVCQNVPNCEKCQKFPWNRSCLKCKNGWHRFKPRNQMIAQCVSVCPRGYRATNDTLNPTCQEIPSFCYNAPRCLKCDKFPWTRSCLRCKDGWYRYKTPNQIVARCLQNCPRGYQTNTGALNLGSTCERIPSFCHELSHCDECPGFPWPRSCRRCETSWYRYKPPYHKTIRCIRTCPRGYQATNGTRKFGPTCKRIPSFCSRLRHCKECPDTFPLPRSCKKCKDGWYRYIAPYQLTAKCIKKCPRGYQVTNGTSDTGPTCEEIQQFCHDIPHCKDCQGPFWPSSCDRCEEGWYRYENPPSQISATCVQDCPLGFQATNSTGLLGPTCEKSQSKCPFMPGCESCPKTNVCLKCEANMIVFEGIVESKCVYKCPKGFDQSFKNGVSVCVAEEGCFDKLCFTCKKGWYKLPHQRRVCHRDCPPGYFKYLGSCIKCISGCTKCKNVFKCEKCDSGMAKLTSSLGFGERCVLGCPRGYTRELVNNTSYECRKVCRDKNCENCESVSYHGAYHCDYCKPGFHKIHRNLRDKCVGKCPSGYSPEKDVIEGSVCRKEPDVESTLNPSTDDVPTTYLIRSQPPP</sequence>
<dbReference type="Proteomes" id="UP000515163">
    <property type="component" value="Unplaced"/>
</dbReference>
<name>A0A6P8I706_ACTTE</name>
<dbReference type="KEGG" id="aten:116298703"/>
<feature type="chain" id="PRO_5028425757" evidence="3">
    <location>
        <begin position="21"/>
        <end position="711"/>
    </location>
</feature>
<dbReference type="AlphaFoldDB" id="A0A6P8I706"/>
<dbReference type="OrthoDB" id="5959912at2759"/>
<dbReference type="RefSeq" id="XP_031563096.1">
    <property type="nucleotide sequence ID" value="XM_031707236.1"/>
</dbReference>
<feature type="region of interest" description="Disordered" evidence="2">
    <location>
        <begin position="687"/>
        <end position="711"/>
    </location>
</feature>
<evidence type="ECO:0000256" key="2">
    <source>
        <dbReference type="SAM" id="MobiDB-lite"/>
    </source>
</evidence>
<dbReference type="PANTHER" id="PTHR23275">
    <property type="entry name" value="CABRIOLET.-RELATED"/>
    <property type="match status" value="1"/>
</dbReference>
<feature type="domain" description="EGF-like" evidence="4">
    <location>
        <begin position="123"/>
        <end position="179"/>
    </location>
</feature>
<feature type="domain" description="EGF-like" evidence="4">
    <location>
        <begin position="344"/>
        <end position="397"/>
    </location>
</feature>
<feature type="signal peptide" evidence="3">
    <location>
        <begin position="1"/>
        <end position="20"/>
    </location>
</feature>
<dbReference type="Gene3D" id="2.10.220.10">
    <property type="entry name" value="Hormone Receptor, Insulin-like Growth Factor Receptor 1, Chain A, domain 2"/>
    <property type="match status" value="6"/>
</dbReference>
<dbReference type="SUPFAM" id="SSF57184">
    <property type="entry name" value="Growth factor receptor domain"/>
    <property type="match status" value="3"/>
</dbReference>
<evidence type="ECO:0000313" key="5">
    <source>
        <dbReference type="Proteomes" id="UP000515163"/>
    </source>
</evidence>
<dbReference type="InterPro" id="IPR000742">
    <property type="entry name" value="EGF"/>
</dbReference>
<evidence type="ECO:0000259" key="4">
    <source>
        <dbReference type="SMART" id="SM00181"/>
    </source>
</evidence>
<protein>
    <submittedName>
        <fullName evidence="6">Proprotein convertase subtilisin/kexin type 5-like</fullName>
    </submittedName>
</protein>
<dbReference type="InterPro" id="IPR009030">
    <property type="entry name" value="Growth_fac_rcpt_cys_sf"/>
</dbReference>
<organism evidence="5 6">
    <name type="scientific">Actinia tenebrosa</name>
    <name type="common">Australian red waratah sea anemone</name>
    <dbReference type="NCBI Taxonomy" id="6105"/>
    <lineage>
        <taxon>Eukaryota</taxon>
        <taxon>Metazoa</taxon>
        <taxon>Cnidaria</taxon>
        <taxon>Anthozoa</taxon>
        <taxon>Hexacorallia</taxon>
        <taxon>Actiniaria</taxon>
        <taxon>Actiniidae</taxon>
        <taxon>Actinia</taxon>
    </lineage>
</organism>
<dbReference type="SMART" id="SM00261">
    <property type="entry name" value="FU"/>
    <property type="match status" value="9"/>
</dbReference>
<evidence type="ECO:0000256" key="3">
    <source>
        <dbReference type="SAM" id="SignalP"/>
    </source>
</evidence>